<evidence type="ECO:0000313" key="5">
    <source>
        <dbReference type="Proteomes" id="UP001629953"/>
    </source>
</evidence>
<comment type="caution">
    <text evidence="4">The sequence shown here is derived from an EMBL/GenBank/DDBJ whole genome shotgun (WGS) entry which is preliminary data.</text>
</comment>
<gene>
    <name evidence="4" type="ORF">ABUE30_00165</name>
</gene>
<keyword evidence="1 4" id="KW-0489">Methyltransferase</keyword>
<dbReference type="InterPro" id="IPR051052">
    <property type="entry name" value="Diverse_substrate_MTase"/>
</dbReference>
<keyword evidence="2" id="KW-0808">Transferase</keyword>
<dbReference type="InterPro" id="IPR041698">
    <property type="entry name" value="Methyltransf_25"/>
</dbReference>
<dbReference type="GO" id="GO:0008168">
    <property type="term" value="F:methyltransferase activity"/>
    <property type="evidence" value="ECO:0007669"/>
    <property type="project" value="UniProtKB-KW"/>
</dbReference>
<protein>
    <submittedName>
        <fullName evidence="4">Methyltransferase domain-containing protein</fullName>
    </submittedName>
</protein>
<dbReference type="PANTHER" id="PTHR44942">
    <property type="entry name" value="METHYLTRANSF_11 DOMAIN-CONTAINING PROTEIN"/>
    <property type="match status" value="1"/>
</dbReference>
<accession>A0ABW9G1Q5</accession>
<dbReference type="Proteomes" id="UP001629953">
    <property type="component" value="Unassembled WGS sequence"/>
</dbReference>
<dbReference type="PANTHER" id="PTHR44942:SF4">
    <property type="entry name" value="METHYLTRANSFERASE TYPE 11 DOMAIN-CONTAINING PROTEIN"/>
    <property type="match status" value="1"/>
</dbReference>
<dbReference type="Gene3D" id="3.40.50.150">
    <property type="entry name" value="Vaccinia Virus protein VP39"/>
    <property type="match status" value="1"/>
</dbReference>
<proteinExistence type="predicted"/>
<dbReference type="SUPFAM" id="SSF53335">
    <property type="entry name" value="S-adenosyl-L-methionine-dependent methyltransferases"/>
    <property type="match status" value="1"/>
</dbReference>
<keyword evidence="5" id="KW-1185">Reference proteome</keyword>
<dbReference type="EMBL" id="JBEQCT010000001">
    <property type="protein sequence ID" value="MFM2483508.1"/>
    <property type="molecule type" value="Genomic_DNA"/>
</dbReference>
<sequence length="251" mass="28210">MTHFSTSEAADRYEQFRPKIHNVIKGWLASVDESKLYNSAMDVACGTGDSMIPLLDIAKNVQGFDISNVMVEKALQKNLNVKVSSLENIDSTQKHDLITICMAFHWLNPDEAFKKFSDISGSGATLLIYNFNFGGHASQHEFNDWFGSYFLNKYPSPSRNSTKSEVSSMHGFNLVKKSSGLIPIVFSKVGLVKYLTTMSNVENKVVSGISYEEVEEDLCRELAGYDLSNDFVYNFSYSIYKKTTRDYGVNS</sequence>
<dbReference type="RefSeq" id="WP_408621619.1">
    <property type="nucleotide sequence ID" value="NZ_JBEQCT010000001.1"/>
</dbReference>
<evidence type="ECO:0000256" key="1">
    <source>
        <dbReference type="ARBA" id="ARBA00022603"/>
    </source>
</evidence>
<dbReference type="GO" id="GO:0032259">
    <property type="term" value="P:methylation"/>
    <property type="evidence" value="ECO:0007669"/>
    <property type="project" value="UniProtKB-KW"/>
</dbReference>
<feature type="domain" description="Methyltransferase" evidence="3">
    <location>
        <begin position="41"/>
        <end position="115"/>
    </location>
</feature>
<organism evidence="4 5">
    <name type="scientific">Celerinatantimonas yamalensis</name>
    <dbReference type="NCBI Taxonomy" id="559956"/>
    <lineage>
        <taxon>Bacteria</taxon>
        <taxon>Pseudomonadati</taxon>
        <taxon>Pseudomonadota</taxon>
        <taxon>Gammaproteobacteria</taxon>
        <taxon>Celerinatantimonadaceae</taxon>
        <taxon>Celerinatantimonas</taxon>
    </lineage>
</organism>
<evidence type="ECO:0000256" key="2">
    <source>
        <dbReference type="ARBA" id="ARBA00022679"/>
    </source>
</evidence>
<dbReference type="Pfam" id="PF13649">
    <property type="entry name" value="Methyltransf_25"/>
    <property type="match status" value="1"/>
</dbReference>
<dbReference type="CDD" id="cd02440">
    <property type="entry name" value="AdoMet_MTases"/>
    <property type="match status" value="1"/>
</dbReference>
<evidence type="ECO:0000313" key="4">
    <source>
        <dbReference type="EMBL" id="MFM2483508.1"/>
    </source>
</evidence>
<name>A0ABW9G1Q5_9GAMM</name>
<reference evidence="4 5" key="1">
    <citation type="journal article" date="2013" name="Int. J. Syst. Evol. Microbiol.">
        <title>Celerinatantimonas yamalensis sp. nov., a cold-adapted diazotrophic bacterium from a cold permafrost brine.</title>
        <authorList>
            <person name="Shcherbakova V."/>
            <person name="Chuvilskaya N."/>
            <person name="Rivkina E."/>
            <person name="Demidov N."/>
            <person name="Uchaeva V."/>
            <person name="Suetin S."/>
            <person name="Suzina N."/>
            <person name="Gilichinsky D."/>
        </authorList>
    </citation>
    <scope>NUCLEOTIDE SEQUENCE [LARGE SCALE GENOMIC DNA]</scope>
    <source>
        <strain evidence="4 5">C7</strain>
    </source>
</reference>
<evidence type="ECO:0000259" key="3">
    <source>
        <dbReference type="Pfam" id="PF13649"/>
    </source>
</evidence>
<dbReference type="InterPro" id="IPR029063">
    <property type="entry name" value="SAM-dependent_MTases_sf"/>
</dbReference>